<evidence type="ECO:0000313" key="1">
    <source>
        <dbReference type="EMBL" id="KAJ8671013.1"/>
    </source>
</evidence>
<keyword evidence="2" id="KW-1185">Reference proteome</keyword>
<organism evidence="1 2">
    <name type="scientific">Eretmocerus hayati</name>
    <dbReference type="NCBI Taxonomy" id="131215"/>
    <lineage>
        <taxon>Eukaryota</taxon>
        <taxon>Metazoa</taxon>
        <taxon>Ecdysozoa</taxon>
        <taxon>Arthropoda</taxon>
        <taxon>Hexapoda</taxon>
        <taxon>Insecta</taxon>
        <taxon>Pterygota</taxon>
        <taxon>Neoptera</taxon>
        <taxon>Endopterygota</taxon>
        <taxon>Hymenoptera</taxon>
        <taxon>Apocrita</taxon>
        <taxon>Proctotrupomorpha</taxon>
        <taxon>Chalcidoidea</taxon>
        <taxon>Aphelinidae</taxon>
        <taxon>Aphelininae</taxon>
        <taxon>Eretmocerus</taxon>
    </lineage>
</organism>
<gene>
    <name evidence="1" type="ORF">QAD02_002272</name>
</gene>
<evidence type="ECO:0000313" key="2">
    <source>
        <dbReference type="Proteomes" id="UP001239111"/>
    </source>
</evidence>
<comment type="caution">
    <text evidence="1">The sequence shown here is derived from an EMBL/GenBank/DDBJ whole genome shotgun (WGS) entry which is preliminary data.</text>
</comment>
<dbReference type="EMBL" id="CM056743">
    <property type="protein sequence ID" value="KAJ8671013.1"/>
    <property type="molecule type" value="Genomic_DNA"/>
</dbReference>
<accession>A0ACC2NJM1</accession>
<reference evidence="1" key="1">
    <citation type="submission" date="2023-04" db="EMBL/GenBank/DDBJ databases">
        <title>A chromosome-level genome assembly of the parasitoid wasp Eretmocerus hayati.</title>
        <authorList>
            <person name="Zhong Y."/>
            <person name="Liu S."/>
            <person name="Liu Y."/>
        </authorList>
    </citation>
    <scope>NUCLEOTIDE SEQUENCE</scope>
    <source>
        <strain evidence="1">ZJU_SS_LIU_2023</strain>
    </source>
</reference>
<proteinExistence type="predicted"/>
<sequence>MGSKLCDESKKLTDKPLVKKQRNQNSFAEAIPQEFKKPHETSSTFNTTPVIPLEKFEEFLDKSTGCSDIHLLLSEYMQDQDGVIKMIDTAYAEAEDRSRKTRLMKVKNRLNKTRSKSSDSRSSTRSLVSP</sequence>
<dbReference type="Proteomes" id="UP001239111">
    <property type="component" value="Chromosome 3"/>
</dbReference>
<name>A0ACC2NJM1_9HYME</name>
<protein>
    <submittedName>
        <fullName evidence="1">Uncharacterized protein</fullName>
    </submittedName>
</protein>